<comment type="caution">
    <text evidence="1">The sequence shown here is derived from an EMBL/GenBank/DDBJ whole genome shotgun (WGS) entry which is preliminary data.</text>
</comment>
<organism evidence="1 2">
    <name type="scientific">Canicola haemoglobinophilus</name>
    <dbReference type="NCBI Taxonomy" id="733"/>
    <lineage>
        <taxon>Bacteria</taxon>
        <taxon>Pseudomonadati</taxon>
        <taxon>Pseudomonadota</taxon>
        <taxon>Gammaproteobacteria</taxon>
        <taxon>Pasteurellales</taxon>
        <taxon>Pasteurellaceae</taxon>
        <taxon>Canicola</taxon>
    </lineage>
</organism>
<dbReference type="EMBL" id="UGHJ01000001">
    <property type="protein sequence ID" value="STO67596.1"/>
    <property type="molecule type" value="Genomic_DNA"/>
</dbReference>
<gene>
    <name evidence="1" type="ORF">NCTC8540_00058</name>
</gene>
<evidence type="ECO:0000313" key="2">
    <source>
        <dbReference type="Proteomes" id="UP000254496"/>
    </source>
</evidence>
<dbReference type="RefSeq" id="WP_115072434.1">
    <property type="nucleotide sequence ID" value="NZ_UGHE01000002.1"/>
</dbReference>
<accession>A0AB38H5I4</accession>
<protein>
    <submittedName>
        <fullName evidence="1">Uncharacterized protein</fullName>
    </submittedName>
</protein>
<dbReference type="AlphaFoldDB" id="A0AB38H5I4"/>
<sequence>MAEIVDEIFSDWQELSSLLLKTQRKTNKDNDYPFFKNKKDLSLFMLKSILSLFSLEQQQEIQQTIKGSLLILKKIDVKTHSAMVINEDDFLSIKNYLERLENILKSGNENILFLVETNQNIAQFISQKQEEINHKAGLVLTPSQILCKHPFQLNGARLSEHQNQS</sequence>
<dbReference type="Proteomes" id="UP000254496">
    <property type="component" value="Unassembled WGS sequence"/>
</dbReference>
<evidence type="ECO:0000313" key="1">
    <source>
        <dbReference type="EMBL" id="STO67596.1"/>
    </source>
</evidence>
<proteinExistence type="predicted"/>
<reference evidence="1 2" key="1">
    <citation type="submission" date="2018-06" db="EMBL/GenBank/DDBJ databases">
        <authorList>
            <consortium name="Pathogen Informatics"/>
            <person name="Doyle S."/>
        </authorList>
    </citation>
    <scope>NUCLEOTIDE SEQUENCE [LARGE SCALE GENOMIC DNA]</scope>
    <source>
        <strain evidence="1 2">NCTC8540</strain>
    </source>
</reference>
<name>A0AB38H5I4_9PAST</name>